<feature type="non-terminal residue" evidence="1">
    <location>
        <position position="1"/>
    </location>
</feature>
<comment type="caution">
    <text evidence="1">The sequence shown here is derived from an EMBL/GenBank/DDBJ whole genome shotgun (WGS) entry which is preliminary data.</text>
</comment>
<dbReference type="Proteomes" id="UP000485058">
    <property type="component" value="Unassembled WGS sequence"/>
</dbReference>
<evidence type="ECO:0000313" key="2">
    <source>
        <dbReference type="Proteomes" id="UP000485058"/>
    </source>
</evidence>
<protein>
    <submittedName>
        <fullName evidence="1">Uncharacterized protein</fullName>
    </submittedName>
</protein>
<name>A0A699Z7T4_HAELA</name>
<evidence type="ECO:0000313" key="1">
    <source>
        <dbReference type="EMBL" id="GFH18683.1"/>
    </source>
</evidence>
<proteinExistence type="predicted"/>
<gene>
    <name evidence="1" type="ORF">HaLaN_15528</name>
</gene>
<organism evidence="1 2">
    <name type="scientific">Haematococcus lacustris</name>
    <name type="common">Green alga</name>
    <name type="synonym">Haematococcus pluvialis</name>
    <dbReference type="NCBI Taxonomy" id="44745"/>
    <lineage>
        <taxon>Eukaryota</taxon>
        <taxon>Viridiplantae</taxon>
        <taxon>Chlorophyta</taxon>
        <taxon>core chlorophytes</taxon>
        <taxon>Chlorophyceae</taxon>
        <taxon>CS clade</taxon>
        <taxon>Chlamydomonadales</taxon>
        <taxon>Haematococcaceae</taxon>
        <taxon>Haematococcus</taxon>
    </lineage>
</organism>
<dbReference type="EMBL" id="BLLF01001338">
    <property type="protein sequence ID" value="GFH18683.1"/>
    <property type="molecule type" value="Genomic_DNA"/>
</dbReference>
<accession>A0A699Z7T4</accession>
<sequence>DAPAKARRTLDWSIDVAEIQVCMARLTMLAQAAGVPADVMSSTR</sequence>
<reference evidence="1 2" key="1">
    <citation type="submission" date="2020-02" db="EMBL/GenBank/DDBJ databases">
        <title>Draft genome sequence of Haematococcus lacustris strain NIES-144.</title>
        <authorList>
            <person name="Morimoto D."/>
            <person name="Nakagawa S."/>
            <person name="Yoshida T."/>
            <person name="Sawayama S."/>
        </authorList>
    </citation>
    <scope>NUCLEOTIDE SEQUENCE [LARGE SCALE GENOMIC DNA]</scope>
    <source>
        <strain evidence="1 2">NIES-144</strain>
    </source>
</reference>
<keyword evidence="2" id="KW-1185">Reference proteome</keyword>
<dbReference type="AlphaFoldDB" id="A0A699Z7T4"/>